<evidence type="ECO:0000313" key="3">
    <source>
        <dbReference type="EMBL" id="MBC8529783.1"/>
    </source>
</evidence>
<dbReference type="AlphaFoldDB" id="A0A926D1Z0"/>
<feature type="transmembrane region" description="Helical" evidence="2">
    <location>
        <begin position="56"/>
        <end position="77"/>
    </location>
</feature>
<feature type="transmembrane region" description="Helical" evidence="2">
    <location>
        <begin position="110"/>
        <end position="130"/>
    </location>
</feature>
<feature type="region of interest" description="Disordered" evidence="1">
    <location>
        <begin position="172"/>
        <end position="221"/>
    </location>
</feature>
<comment type="caution">
    <text evidence="3">The sequence shown here is derived from an EMBL/GenBank/DDBJ whole genome shotgun (WGS) entry which is preliminary data.</text>
</comment>
<proteinExistence type="predicted"/>
<feature type="compositionally biased region" description="Acidic residues" evidence="1">
    <location>
        <begin position="201"/>
        <end position="211"/>
    </location>
</feature>
<keyword evidence="2" id="KW-0472">Membrane</keyword>
<gene>
    <name evidence="3" type="ORF">H8699_10120</name>
</gene>
<keyword evidence="2" id="KW-0812">Transmembrane</keyword>
<organism evidence="3 4">
    <name type="scientific">Luoshenia tenuis</name>
    <dbReference type="NCBI Taxonomy" id="2763654"/>
    <lineage>
        <taxon>Bacteria</taxon>
        <taxon>Bacillati</taxon>
        <taxon>Bacillota</taxon>
        <taxon>Clostridia</taxon>
        <taxon>Christensenellales</taxon>
        <taxon>Christensenellaceae</taxon>
        <taxon>Luoshenia</taxon>
    </lineage>
</organism>
<protein>
    <submittedName>
        <fullName evidence="3">Uncharacterized protein</fullName>
    </submittedName>
</protein>
<feature type="transmembrane region" description="Helical" evidence="2">
    <location>
        <begin position="7"/>
        <end position="25"/>
    </location>
</feature>
<feature type="compositionally biased region" description="Polar residues" evidence="1">
    <location>
        <begin position="177"/>
        <end position="187"/>
    </location>
</feature>
<name>A0A926D1Z0_9FIRM</name>
<dbReference type="EMBL" id="JACRSO010000004">
    <property type="protein sequence ID" value="MBC8529783.1"/>
    <property type="molecule type" value="Genomic_DNA"/>
</dbReference>
<feature type="transmembrane region" description="Helical" evidence="2">
    <location>
        <begin position="31"/>
        <end position="49"/>
    </location>
</feature>
<dbReference type="RefSeq" id="WP_249285597.1">
    <property type="nucleotide sequence ID" value="NZ_JACRSO010000004.1"/>
</dbReference>
<evidence type="ECO:0000256" key="1">
    <source>
        <dbReference type="SAM" id="MobiDB-lite"/>
    </source>
</evidence>
<feature type="transmembrane region" description="Helical" evidence="2">
    <location>
        <begin position="142"/>
        <end position="162"/>
    </location>
</feature>
<keyword evidence="4" id="KW-1185">Reference proteome</keyword>
<evidence type="ECO:0000256" key="2">
    <source>
        <dbReference type="SAM" id="Phobius"/>
    </source>
</evidence>
<reference evidence="3" key="1">
    <citation type="submission" date="2020-08" db="EMBL/GenBank/DDBJ databases">
        <title>Genome public.</title>
        <authorList>
            <person name="Liu C."/>
            <person name="Sun Q."/>
        </authorList>
    </citation>
    <scope>NUCLEOTIDE SEQUENCE</scope>
    <source>
        <strain evidence="3">NSJ-44</strain>
    </source>
</reference>
<feature type="transmembrane region" description="Helical" evidence="2">
    <location>
        <begin position="83"/>
        <end position="103"/>
    </location>
</feature>
<accession>A0A926D1Z0</accession>
<evidence type="ECO:0000313" key="4">
    <source>
        <dbReference type="Proteomes" id="UP000654279"/>
    </source>
</evidence>
<sequence length="221" mass="23593">MDKRTTRLMIWLGLALALLGGYLLFQQLATAKFVGGTFLLLVGLILILGDVMIKNLGVLIPGGVAVGLGGAWVVGSLGGVPYVPAPSVFMLMMTVGFLLIYLLGWRRTGVWPLVVALCVGAAGLLSLLLYNLDMWKLTEWIIRWWPLTLVAAGVALILVGVLPSRGRKAQLQAEEPVQNTPAPQAQPVNDCEAQPAPQSDVDVDAAQDEEETKAPPADAQD</sequence>
<dbReference type="Proteomes" id="UP000654279">
    <property type="component" value="Unassembled WGS sequence"/>
</dbReference>
<keyword evidence="2" id="KW-1133">Transmembrane helix</keyword>